<proteinExistence type="inferred from homology"/>
<accession>A0ABU2JQT4</accession>
<evidence type="ECO:0000256" key="6">
    <source>
        <dbReference type="PROSITE-ProRule" id="PRU01091"/>
    </source>
</evidence>
<keyword evidence="5" id="KW-0804">Transcription</keyword>
<dbReference type="PANTHER" id="PTHR35807">
    <property type="entry name" value="TRANSCRIPTIONAL REGULATOR REDD-RELATED"/>
    <property type="match status" value="1"/>
</dbReference>
<dbReference type="Proteomes" id="UP001183410">
    <property type="component" value="Unassembled WGS sequence"/>
</dbReference>
<evidence type="ECO:0000313" key="8">
    <source>
        <dbReference type="EMBL" id="MDT0266573.1"/>
    </source>
</evidence>
<evidence type="ECO:0000256" key="5">
    <source>
        <dbReference type="ARBA" id="ARBA00023163"/>
    </source>
</evidence>
<name>A0ABU2JQT4_9ACTN</name>
<feature type="domain" description="OmpR/PhoB-type" evidence="7">
    <location>
        <begin position="1"/>
        <end position="94"/>
    </location>
</feature>
<dbReference type="InterPro" id="IPR011990">
    <property type="entry name" value="TPR-like_helical_dom_sf"/>
</dbReference>
<dbReference type="Pfam" id="PF03704">
    <property type="entry name" value="BTAD"/>
    <property type="match status" value="1"/>
</dbReference>
<evidence type="ECO:0000259" key="7">
    <source>
        <dbReference type="PROSITE" id="PS51755"/>
    </source>
</evidence>
<dbReference type="Pfam" id="PF00486">
    <property type="entry name" value="Trans_reg_C"/>
    <property type="match status" value="1"/>
</dbReference>
<evidence type="ECO:0000256" key="2">
    <source>
        <dbReference type="ARBA" id="ARBA00023012"/>
    </source>
</evidence>
<evidence type="ECO:0000313" key="9">
    <source>
        <dbReference type="Proteomes" id="UP001183410"/>
    </source>
</evidence>
<dbReference type="Gene3D" id="1.10.10.10">
    <property type="entry name" value="Winged helix-like DNA-binding domain superfamily/Winged helix DNA-binding domain"/>
    <property type="match status" value="1"/>
</dbReference>
<evidence type="ECO:0000256" key="1">
    <source>
        <dbReference type="ARBA" id="ARBA00005820"/>
    </source>
</evidence>
<gene>
    <name evidence="8" type="ORF">RM844_09735</name>
</gene>
<dbReference type="Gene3D" id="1.25.40.10">
    <property type="entry name" value="Tetratricopeptide repeat domain"/>
    <property type="match status" value="1"/>
</dbReference>
<dbReference type="SMART" id="SM01043">
    <property type="entry name" value="BTAD"/>
    <property type="match status" value="1"/>
</dbReference>
<feature type="DNA-binding region" description="OmpR/PhoB-type" evidence="6">
    <location>
        <begin position="1"/>
        <end position="94"/>
    </location>
</feature>
<organism evidence="8 9">
    <name type="scientific">Streptomyces chisholmiae</name>
    <dbReference type="NCBI Taxonomy" id="3075540"/>
    <lineage>
        <taxon>Bacteria</taxon>
        <taxon>Bacillati</taxon>
        <taxon>Actinomycetota</taxon>
        <taxon>Actinomycetes</taxon>
        <taxon>Kitasatosporales</taxon>
        <taxon>Streptomycetaceae</taxon>
        <taxon>Streptomyces</taxon>
    </lineage>
</organism>
<dbReference type="InterPro" id="IPR016032">
    <property type="entry name" value="Sig_transdc_resp-reg_C-effctor"/>
</dbReference>
<dbReference type="InterPro" id="IPR036388">
    <property type="entry name" value="WH-like_DNA-bd_sf"/>
</dbReference>
<dbReference type="PROSITE" id="PS51755">
    <property type="entry name" value="OMPR_PHOB"/>
    <property type="match status" value="1"/>
</dbReference>
<keyword evidence="4 6" id="KW-0238">DNA-binding</keyword>
<reference evidence="9" key="1">
    <citation type="submission" date="2023-07" db="EMBL/GenBank/DDBJ databases">
        <title>30 novel species of actinomycetes from the DSMZ collection.</title>
        <authorList>
            <person name="Nouioui I."/>
        </authorList>
    </citation>
    <scope>NUCLEOTIDE SEQUENCE [LARGE SCALE GENOMIC DNA]</scope>
    <source>
        <strain evidence="9">DSM 44915</strain>
    </source>
</reference>
<keyword evidence="3" id="KW-0805">Transcription regulation</keyword>
<dbReference type="CDD" id="cd15831">
    <property type="entry name" value="BTAD"/>
    <property type="match status" value="1"/>
</dbReference>
<sequence>MIEFRLLGPLEVRRCGGSPSLGGLKQQTLLAYLCLHQNSQVSIDGLTEAIWGERAPASARKNVQLYVSRLRQLIGREHPTPRLVTTGGGYMLAAEPGAVDLDRCHGLWRLGRQHLQEGADERAGELFNEAIGLWRGPSLTGLAQTVVMQAEAARLEQLRITLLADYFEARLNVGQHADVIPDLVRLVALHPHQEELRRHLMLALWRSGQRHEALATYRQGYHLMVNELGIEPNRRLRLLHRAVLADGAEPALRPLAT</sequence>
<dbReference type="InterPro" id="IPR001867">
    <property type="entry name" value="OmpR/PhoB-type_DNA-bd"/>
</dbReference>
<dbReference type="RefSeq" id="WP_311666604.1">
    <property type="nucleotide sequence ID" value="NZ_JAVREO010000005.1"/>
</dbReference>
<dbReference type="SMART" id="SM00862">
    <property type="entry name" value="Trans_reg_C"/>
    <property type="match status" value="1"/>
</dbReference>
<comment type="similarity">
    <text evidence="1">Belongs to the AfsR/DnrI/RedD regulatory family.</text>
</comment>
<dbReference type="PANTHER" id="PTHR35807:SF1">
    <property type="entry name" value="TRANSCRIPTIONAL REGULATOR REDD"/>
    <property type="match status" value="1"/>
</dbReference>
<comment type="caution">
    <text evidence="8">The sequence shown here is derived from an EMBL/GenBank/DDBJ whole genome shotgun (WGS) entry which is preliminary data.</text>
</comment>
<protein>
    <submittedName>
        <fullName evidence="8">AfsR/SARP family transcriptional regulator</fullName>
    </submittedName>
</protein>
<dbReference type="EMBL" id="JAVREO010000005">
    <property type="protein sequence ID" value="MDT0266573.1"/>
    <property type="molecule type" value="Genomic_DNA"/>
</dbReference>
<dbReference type="InterPro" id="IPR005158">
    <property type="entry name" value="BTAD"/>
</dbReference>
<evidence type="ECO:0000256" key="3">
    <source>
        <dbReference type="ARBA" id="ARBA00023015"/>
    </source>
</evidence>
<dbReference type="SUPFAM" id="SSF46894">
    <property type="entry name" value="C-terminal effector domain of the bipartite response regulators"/>
    <property type="match status" value="1"/>
</dbReference>
<keyword evidence="2" id="KW-0902">Two-component regulatory system</keyword>
<keyword evidence="9" id="KW-1185">Reference proteome</keyword>
<evidence type="ECO:0000256" key="4">
    <source>
        <dbReference type="ARBA" id="ARBA00023125"/>
    </source>
</evidence>
<dbReference type="InterPro" id="IPR051677">
    <property type="entry name" value="AfsR-DnrI-RedD_regulator"/>
</dbReference>
<dbReference type="SUPFAM" id="SSF48452">
    <property type="entry name" value="TPR-like"/>
    <property type="match status" value="1"/>
</dbReference>